<dbReference type="Proteomes" id="UP000824334">
    <property type="component" value="Chromosome"/>
</dbReference>
<gene>
    <name evidence="2" type="ORF">KWG56_15555</name>
</gene>
<accession>A0ABX8TFJ0</accession>
<dbReference type="InterPro" id="IPR051531">
    <property type="entry name" value="N-acetyltransferase"/>
</dbReference>
<reference evidence="2 3" key="1">
    <citation type="submission" date="2021-07" db="EMBL/GenBank/DDBJ databases">
        <title>Isolation and characterization of bacteria from a gold mining with a capacity of golden bioaccumulation.</title>
        <authorList>
            <person name="Yang X.J."/>
        </authorList>
    </citation>
    <scope>NUCLEOTIDE SEQUENCE [LARGE SCALE GENOMIC DNA]</scope>
    <source>
        <strain evidence="2 3">Au29</strain>
    </source>
</reference>
<dbReference type="GeneID" id="94376705"/>
<dbReference type="SUPFAM" id="SSF55729">
    <property type="entry name" value="Acyl-CoA N-acyltransferases (Nat)"/>
    <property type="match status" value="1"/>
</dbReference>
<organism evidence="2 3">
    <name type="scientific">Brevundimonas nasdae</name>
    <dbReference type="NCBI Taxonomy" id="172043"/>
    <lineage>
        <taxon>Bacteria</taxon>
        <taxon>Pseudomonadati</taxon>
        <taxon>Pseudomonadota</taxon>
        <taxon>Alphaproteobacteria</taxon>
        <taxon>Caulobacterales</taxon>
        <taxon>Caulobacteraceae</taxon>
        <taxon>Brevundimonas</taxon>
    </lineage>
</organism>
<dbReference type="EMBL" id="CP080034">
    <property type="protein sequence ID" value="QYC09968.1"/>
    <property type="molecule type" value="Genomic_DNA"/>
</dbReference>
<name>A0ABX8TFJ0_9CAUL</name>
<dbReference type="RefSeq" id="WP_201098275.1">
    <property type="nucleotide sequence ID" value="NZ_BAAAEE010000007.1"/>
</dbReference>
<feature type="domain" description="N-acetyltransferase" evidence="1">
    <location>
        <begin position="11"/>
        <end position="171"/>
    </location>
</feature>
<sequence length="182" mass="20147">MSDIRVETERLILRPPTLEDFPRWAEFQADPETTRFIGGVKTPAETWRILATVAGAWSLTGVGFFSVIEKSSGLWLGRIGPWRPHGWPGAEVGWSLHPDATGKGYAQEAAVASMDYAFDVLGWDDVIHTIEDGNAASARLAQRLGSRNRGPSALPEPFAHVVANLWGQTREEWALNRLTLIR</sequence>
<dbReference type="Gene3D" id="3.40.630.30">
    <property type="match status" value="1"/>
</dbReference>
<dbReference type="PANTHER" id="PTHR43792">
    <property type="entry name" value="GNAT FAMILY, PUTATIVE (AFU_ORTHOLOGUE AFUA_3G00765)-RELATED-RELATED"/>
    <property type="match status" value="1"/>
</dbReference>
<evidence type="ECO:0000259" key="1">
    <source>
        <dbReference type="PROSITE" id="PS51186"/>
    </source>
</evidence>
<proteinExistence type="predicted"/>
<evidence type="ECO:0000313" key="3">
    <source>
        <dbReference type="Proteomes" id="UP000824334"/>
    </source>
</evidence>
<dbReference type="InterPro" id="IPR000182">
    <property type="entry name" value="GNAT_dom"/>
</dbReference>
<dbReference type="PANTHER" id="PTHR43792:SF1">
    <property type="entry name" value="N-ACETYLTRANSFERASE DOMAIN-CONTAINING PROTEIN"/>
    <property type="match status" value="1"/>
</dbReference>
<protein>
    <submittedName>
        <fullName evidence="2">GNAT family N-acetyltransferase</fullName>
    </submittedName>
</protein>
<dbReference type="Pfam" id="PF13302">
    <property type="entry name" value="Acetyltransf_3"/>
    <property type="match status" value="1"/>
</dbReference>
<dbReference type="PROSITE" id="PS51186">
    <property type="entry name" value="GNAT"/>
    <property type="match status" value="1"/>
</dbReference>
<dbReference type="InterPro" id="IPR016181">
    <property type="entry name" value="Acyl_CoA_acyltransferase"/>
</dbReference>
<keyword evidence="3" id="KW-1185">Reference proteome</keyword>
<evidence type="ECO:0000313" key="2">
    <source>
        <dbReference type="EMBL" id="QYC09968.1"/>
    </source>
</evidence>